<evidence type="ECO:0000313" key="2">
    <source>
        <dbReference type="EnsemblMetazoa" id="GMOY006370-PA"/>
    </source>
</evidence>
<feature type="compositionally biased region" description="Polar residues" evidence="1">
    <location>
        <begin position="227"/>
        <end position="236"/>
    </location>
</feature>
<name>A0A1B0FR80_GLOMM</name>
<dbReference type="GO" id="GO:0005739">
    <property type="term" value="C:mitochondrion"/>
    <property type="evidence" value="ECO:0007669"/>
    <property type="project" value="TreeGrafter"/>
</dbReference>
<keyword evidence="3" id="KW-1185">Reference proteome</keyword>
<organism evidence="2 3">
    <name type="scientific">Glossina morsitans morsitans</name>
    <name type="common">Savannah tsetse fly</name>
    <dbReference type="NCBI Taxonomy" id="37546"/>
    <lineage>
        <taxon>Eukaryota</taxon>
        <taxon>Metazoa</taxon>
        <taxon>Ecdysozoa</taxon>
        <taxon>Arthropoda</taxon>
        <taxon>Hexapoda</taxon>
        <taxon>Insecta</taxon>
        <taxon>Pterygota</taxon>
        <taxon>Neoptera</taxon>
        <taxon>Endopterygota</taxon>
        <taxon>Diptera</taxon>
        <taxon>Brachycera</taxon>
        <taxon>Muscomorpha</taxon>
        <taxon>Hippoboscoidea</taxon>
        <taxon>Glossinidae</taxon>
        <taxon>Glossina</taxon>
    </lineage>
</organism>
<proteinExistence type="predicted"/>
<dbReference type="EMBL" id="CCAG010017703">
    <property type="status" value="NOT_ANNOTATED_CDS"/>
    <property type="molecule type" value="Genomic_DNA"/>
</dbReference>
<evidence type="ECO:0000256" key="1">
    <source>
        <dbReference type="SAM" id="MobiDB-lite"/>
    </source>
</evidence>
<feature type="region of interest" description="Disordered" evidence="1">
    <location>
        <begin position="227"/>
        <end position="247"/>
    </location>
</feature>
<dbReference type="EnsemblMetazoa" id="GMOY006370-RA">
    <property type="protein sequence ID" value="GMOY006370-PA"/>
    <property type="gene ID" value="GMOY006370"/>
</dbReference>
<dbReference type="AlphaFoldDB" id="A0A1B0FR80"/>
<dbReference type="VEuPathDB" id="VectorBase:GMOY006370"/>
<reference evidence="2" key="1">
    <citation type="submission" date="2020-05" db="UniProtKB">
        <authorList>
            <consortium name="EnsemblMetazoa"/>
        </authorList>
    </citation>
    <scope>IDENTIFICATION</scope>
    <source>
        <strain evidence="2">Yale</strain>
    </source>
</reference>
<protein>
    <submittedName>
        <fullName evidence="2">Uncharacterized protein</fullName>
    </submittedName>
</protein>
<dbReference type="Proteomes" id="UP000092444">
    <property type="component" value="Unassembled WGS sequence"/>
</dbReference>
<accession>A0A1B0FR80</accession>
<sequence length="436" mass="50308">MSLAQLKAKEVKEKQNLLPKLRTILANPIKTKCPTLEENEFKGFCSLLRDVIRQSEMEAQEFKRAKHIQLGLESCLRAINNCQTSCVFISLSIKPKHIISLIARNAMVKDETQPIYAQPDLEDFTQQLFGIRSLILVLPRHLQTISQELFEWVEKRKNSRKFPKIVKNEVKESNKLPQVVENEWKNRRKFPQLVKNEGSPKPKKKKITKADEEETFEKVEQMETIEPSSPQWSSDFISLDKSGSPDVTKKMELETEEKDELESALLSMINVKDTQKDSRDNAAKDYSIFEEHASKRICLTSLTKSIHFTSFVNKYKKTSTRDDIDTDSDEETEMDFKDERDSKIVKAKVNSLRADLVLKAGLNVARKQLNENDEVDVIRGFSQSNPSHLIVSRIVILSTTEVDEGFRVNLRRYKTLLIENYSRENAYKSSETSTNQ</sequence>
<dbReference type="STRING" id="37546.A0A1B0FR80"/>
<dbReference type="PANTHER" id="PTHR13633:SF3">
    <property type="entry name" value="MITOCHONDRIAL TRANSCRIPTION RESCUE FACTOR 1"/>
    <property type="match status" value="1"/>
</dbReference>
<dbReference type="GO" id="GO:1903108">
    <property type="term" value="P:regulation of mitochondrial transcription"/>
    <property type="evidence" value="ECO:0007669"/>
    <property type="project" value="TreeGrafter"/>
</dbReference>
<dbReference type="PANTHER" id="PTHR13633">
    <property type="entry name" value="MITOCHONDRIAL TRANSCRIPTION RESCUE FACTOR 1"/>
    <property type="match status" value="1"/>
</dbReference>
<evidence type="ECO:0000313" key="3">
    <source>
        <dbReference type="Proteomes" id="UP000092444"/>
    </source>
</evidence>
<dbReference type="GO" id="GO:0003723">
    <property type="term" value="F:RNA binding"/>
    <property type="evidence" value="ECO:0007669"/>
    <property type="project" value="TreeGrafter"/>
</dbReference>